<dbReference type="PANTHER" id="PTHR46797:SF1">
    <property type="entry name" value="METHYLPHOSPHONATE SYNTHASE"/>
    <property type="match status" value="1"/>
</dbReference>
<dbReference type="CDD" id="cd00093">
    <property type="entry name" value="HTH_XRE"/>
    <property type="match status" value="1"/>
</dbReference>
<evidence type="ECO:0000313" key="4">
    <source>
        <dbReference type="EMBL" id="AEQ52664.1"/>
    </source>
</evidence>
<feature type="domain" description="HTH cro/C1-type" evidence="3">
    <location>
        <begin position="6"/>
        <end position="60"/>
    </location>
</feature>
<dbReference type="InterPro" id="IPR001387">
    <property type="entry name" value="Cro/C1-type_HTH"/>
</dbReference>
<keyword evidence="1" id="KW-0238">DNA-binding</keyword>
<dbReference type="EMBL" id="CP003075">
    <property type="protein sequence ID" value="AEQ52664.1"/>
    <property type="molecule type" value="Genomic_DNA"/>
</dbReference>
<dbReference type="GO" id="GO:0005829">
    <property type="term" value="C:cytosol"/>
    <property type="evidence" value="ECO:0007669"/>
    <property type="project" value="TreeGrafter"/>
</dbReference>
<dbReference type="KEGG" id="phl:KKY_2656"/>
<dbReference type="AlphaFoldDB" id="G4RBI8"/>
<dbReference type="Proteomes" id="UP000008850">
    <property type="component" value="Chromosome"/>
</dbReference>
<dbReference type="RefSeq" id="WP_014131813.1">
    <property type="nucleotide sequence ID" value="NC_016078.1"/>
</dbReference>
<reference evidence="4 5" key="1">
    <citation type="journal article" date="2012" name="J. Bacteriol.">
        <title>Complete genome sequence of Pelagibacterium halotolerans B2T.</title>
        <authorList>
            <person name="Huo Y.Y."/>
            <person name="Cheng H."/>
            <person name="Han X.F."/>
            <person name="Jiang X.W."/>
            <person name="Sun C."/>
            <person name="Zhang X.Q."/>
            <person name="Zhu X.F."/>
            <person name="Liu Y.F."/>
            <person name="Li P.F."/>
            <person name="Ni P.X."/>
            <person name="Wu M."/>
        </authorList>
    </citation>
    <scope>NUCLEOTIDE SEQUENCE [LARGE SCALE GENOMIC DNA]</scope>
    <source>
        <strain evidence="5">DSM 22347 / JCM 15775 / CGMCC 1.7692 / B2</strain>
    </source>
</reference>
<keyword evidence="5" id="KW-1185">Reference proteome</keyword>
<accession>G4RBI8</accession>
<dbReference type="SUPFAM" id="SSF47413">
    <property type="entry name" value="lambda repressor-like DNA-binding domains"/>
    <property type="match status" value="1"/>
</dbReference>
<feature type="chain" id="PRO_5003467824" evidence="2">
    <location>
        <begin position="22"/>
        <end position="101"/>
    </location>
</feature>
<dbReference type="Pfam" id="PF13560">
    <property type="entry name" value="HTH_31"/>
    <property type="match status" value="1"/>
</dbReference>
<keyword evidence="2" id="KW-0732">Signal</keyword>
<dbReference type="InterPro" id="IPR050807">
    <property type="entry name" value="TransReg_Diox_bact_type"/>
</dbReference>
<dbReference type="Gene3D" id="1.10.260.40">
    <property type="entry name" value="lambda repressor-like DNA-binding domains"/>
    <property type="match status" value="1"/>
</dbReference>
<sequence length="101" mass="10855">MTPTRLRALRLSRGLSLGKLAATVGTSQSYLWTLENRETNPGADLVSRLASALGMTSGYLLASEHDLAAAEDEAFFRAYLSMPVETRARVRAVASVVGREG</sequence>
<dbReference type="SMART" id="SM00530">
    <property type="entry name" value="HTH_XRE"/>
    <property type="match status" value="1"/>
</dbReference>
<dbReference type="eggNOG" id="COG1396">
    <property type="taxonomic scope" value="Bacteria"/>
</dbReference>
<dbReference type="PROSITE" id="PS50943">
    <property type="entry name" value="HTH_CROC1"/>
    <property type="match status" value="1"/>
</dbReference>
<dbReference type="InterPro" id="IPR010982">
    <property type="entry name" value="Lambda_DNA-bd_dom_sf"/>
</dbReference>
<dbReference type="GO" id="GO:0003700">
    <property type="term" value="F:DNA-binding transcription factor activity"/>
    <property type="evidence" value="ECO:0007669"/>
    <property type="project" value="TreeGrafter"/>
</dbReference>
<name>G4RBI8_PELHB</name>
<organism evidence="4 5">
    <name type="scientific">Pelagibacterium halotolerans (strain DSM 22347 / JCM 15775 / CGMCC 1.7692 / B2)</name>
    <dbReference type="NCBI Taxonomy" id="1082931"/>
    <lineage>
        <taxon>Bacteria</taxon>
        <taxon>Pseudomonadati</taxon>
        <taxon>Pseudomonadota</taxon>
        <taxon>Alphaproteobacteria</taxon>
        <taxon>Hyphomicrobiales</taxon>
        <taxon>Devosiaceae</taxon>
        <taxon>Pelagibacterium</taxon>
    </lineage>
</organism>
<feature type="signal peptide" evidence="2">
    <location>
        <begin position="1"/>
        <end position="21"/>
    </location>
</feature>
<dbReference type="GO" id="GO:0003677">
    <property type="term" value="F:DNA binding"/>
    <property type="evidence" value="ECO:0007669"/>
    <property type="project" value="UniProtKB-KW"/>
</dbReference>
<evidence type="ECO:0000256" key="1">
    <source>
        <dbReference type="ARBA" id="ARBA00023125"/>
    </source>
</evidence>
<dbReference type="STRING" id="1082931.KKY_2656"/>
<gene>
    <name evidence="4" type="ordered locus">KKY_2656</name>
</gene>
<evidence type="ECO:0000313" key="5">
    <source>
        <dbReference type="Proteomes" id="UP000008850"/>
    </source>
</evidence>
<dbReference type="HOGENOM" id="CLU_066192_4_7_5"/>
<proteinExistence type="predicted"/>
<dbReference type="PANTHER" id="PTHR46797">
    <property type="entry name" value="HTH-TYPE TRANSCRIPTIONAL REGULATOR"/>
    <property type="match status" value="1"/>
</dbReference>
<protein>
    <submittedName>
        <fullName evidence="4">Helix-turn-helix transcriptional regulatory protein</fullName>
    </submittedName>
</protein>
<evidence type="ECO:0000256" key="2">
    <source>
        <dbReference type="SAM" id="SignalP"/>
    </source>
</evidence>
<evidence type="ECO:0000259" key="3">
    <source>
        <dbReference type="PROSITE" id="PS50943"/>
    </source>
</evidence>